<protein>
    <submittedName>
        <fullName evidence="2">Uncharacterized protein</fullName>
    </submittedName>
</protein>
<organism evidence="2">
    <name type="scientific">Anopheles darlingi</name>
    <name type="common">Mosquito</name>
    <dbReference type="NCBI Taxonomy" id="43151"/>
    <lineage>
        <taxon>Eukaryota</taxon>
        <taxon>Metazoa</taxon>
        <taxon>Ecdysozoa</taxon>
        <taxon>Arthropoda</taxon>
        <taxon>Hexapoda</taxon>
        <taxon>Insecta</taxon>
        <taxon>Pterygota</taxon>
        <taxon>Neoptera</taxon>
        <taxon>Endopterygota</taxon>
        <taxon>Diptera</taxon>
        <taxon>Nematocera</taxon>
        <taxon>Culicoidea</taxon>
        <taxon>Culicidae</taxon>
        <taxon>Anophelinae</taxon>
        <taxon>Anopheles</taxon>
    </lineage>
</organism>
<evidence type="ECO:0000256" key="1">
    <source>
        <dbReference type="SAM" id="MobiDB-lite"/>
    </source>
</evidence>
<evidence type="ECO:0000313" key="2">
    <source>
        <dbReference type="EMBL" id="MBW71248.1"/>
    </source>
</evidence>
<dbReference type="EMBL" id="GGFL01007070">
    <property type="protein sequence ID" value="MBW71248.1"/>
    <property type="molecule type" value="Transcribed_RNA"/>
</dbReference>
<reference evidence="2" key="1">
    <citation type="submission" date="2018-01" db="EMBL/GenBank/DDBJ databases">
        <title>An insight into the sialome of Amazonian anophelines.</title>
        <authorList>
            <person name="Ribeiro J.M."/>
            <person name="Scarpassa V."/>
            <person name="Calvo E."/>
        </authorList>
    </citation>
    <scope>NUCLEOTIDE SEQUENCE</scope>
</reference>
<sequence>MSSRVRRCSSTFPSFRGPAAVAIGTSFLSSASNAGTIMRRYRASRARIAHQGYGSARVISHPATAWAVRSLVTSSSPSTMITCRCCCRAIRIPTTSDSLTRLLSAKTTTHCSRDADRSGRNQLLASNNSSSPDSGPRLACCDRERRSARCNSASSSSSSAASKTTSLSG</sequence>
<feature type="region of interest" description="Disordered" evidence="1">
    <location>
        <begin position="111"/>
        <end position="169"/>
    </location>
</feature>
<accession>A0A2M4D2D1</accession>
<name>A0A2M4D2D1_ANODA</name>
<feature type="compositionally biased region" description="Polar residues" evidence="1">
    <location>
        <begin position="120"/>
        <end position="133"/>
    </location>
</feature>
<dbReference type="AlphaFoldDB" id="A0A2M4D2D1"/>
<proteinExistence type="predicted"/>
<feature type="compositionally biased region" description="Low complexity" evidence="1">
    <location>
        <begin position="149"/>
        <end position="162"/>
    </location>
</feature>